<dbReference type="PANTHER" id="PTHR46148:SF59">
    <property type="entry name" value="NUCLEOTIDYLTRANSFERASE, RIBONUCLEASE H"/>
    <property type="match status" value="1"/>
</dbReference>
<feature type="domain" description="Retrotransposon gag" evidence="2">
    <location>
        <begin position="298"/>
        <end position="386"/>
    </location>
</feature>
<gene>
    <name evidence="4" type="ORF">Tco_0799669</name>
</gene>
<organism evidence="4 5">
    <name type="scientific">Tanacetum coccineum</name>
    <dbReference type="NCBI Taxonomy" id="301880"/>
    <lineage>
        <taxon>Eukaryota</taxon>
        <taxon>Viridiplantae</taxon>
        <taxon>Streptophyta</taxon>
        <taxon>Embryophyta</taxon>
        <taxon>Tracheophyta</taxon>
        <taxon>Spermatophyta</taxon>
        <taxon>Magnoliopsida</taxon>
        <taxon>eudicotyledons</taxon>
        <taxon>Gunneridae</taxon>
        <taxon>Pentapetalae</taxon>
        <taxon>asterids</taxon>
        <taxon>campanulids</taxon>
        <taxon>Asterales</taxon>
        <taxon>Asteraceae</taxon>
        <taxon>Asteroideae</taxon>
        <taxon>Anthemideae</taxon>
        <taxon>Anthemidinae</taxon>
        <taxon>Tanacetum</taxon>
    </lineage>
</organism>
<dbReference type="EMBL" id="BQNB010011601">
    <property type="protein sequence ID" value="GJS92701.1"/>
    <property type="molecule type" value="Genomic_DNA"/>
</dbReference>
<reference evidence="4" key="1">
    <citation type="journal article" date="2022" name="Int. J. Mol. Sci.">
        <title>Draft Genome of Tanacetum Coccineum: Genomic Comparison of Closely Related Tanacetum-Family Plants.</title>
        <authorList>
            <person name="Yamashiro T."/>
            <person name="Shiraishi A."/>
            <person name="Nakayama K."/>
            <person name="Satake H."/>
        </authorList>
    </citation>
    <scope>NUCLEOTIDE SEQUENCE</scope>
</reference>
<feature type="compositionally biased region" description="Low complexity" evidence="1">
    <location>
        <begin position="107"/>
        <end position="120"/>
    </location>
</feature>
<feature type="compositionally biased region" description="Low complexity" evidence="1">
    <location>
        <begin position="432"/>
        <end position="444"/>
    </location>
</feature>
<dbReference type="Pfam" id="PF24626">
    <property type="entry name" value="SH3_Tf2-1"/>
    <property type="match status" value="1"/>
</dbReference>
<feature type="region of interest" description="Disordered" evidence="1">
    <location>
        <begin position="103"/>
        <end position="123"/>
    </location>
</feature>
<keyword evidence="4" id="KW-0808">Transferase</keyword>
<keyword evidence="5" id="KW-1185">Reference proteome</keyword>
<dbReference type="Proteomes" id="UP001151760">
    <property type="component" value="Unassembled WGS sequence"/>
</dbReference>
<evidence type="ECO:0000313" key="4">
    <source>
        <dbReference type="EMBL" id="GJS92701.1"/>
    </source>
</evidence>
<name>A0ABQ4ZTM4_9ASTR</name>
<evidence type="ECO:0000259" key="2">
    <source>
        <dbReference type="Pfam" id="PF03732"/>
    </source>
</evidence>
<comment type="caution">
    <text evidence="4">The sequence shown here is derived from an EMBL/GenBank/DDBJ whole genome shotgun (WGS) entry which is preliminary data.</text>
</comment>
<protein>
    <submittedName>
        <fullName evidence="4">Reverse transcriptase domain-containing protein</fullName>
    </submittedName>
</protein>
<feature type="region of interest" description="Disordered" evidence="1">
    <location>
        <begin position="423"/>
        <end position="447"/>
    </location>
</feature>
<dbReference type="PANTHER" id="PTHR46148">
    <property type="entry name" value="CHROMO DOMAIN-CONTAINING PROTEIN"/>
    <property type="match status" value="1"/>
</dbReference>
<feature type="region of interest" description="Disordered" evidence="1">
    <location>
        <begin position="270"/>
        <end position="290"/>
    </location>
</feature>
<evidence type="ECO:0000259" key="3">
    <source>
        <dbReference type="Pfam" id="PF24626"/>
    </source>
</evidence>
<evidence type="ECO:0000313" key="5">
    <source>
        <dbReference type="Proteomes" id="UP001151760"/>
    </source>
</evidence>
<feature type="domain" description="Tf2-1-like SH3-like" evidence="3">
    <location>
        <begin position="154"/>
        <end position="182"/>
    </location>
</feature>
<dbReference type="InterPro" id="IPR056924">
    <property type="entry name" value="SH3_Tf2-1"/>
</dbReference>
<dbReference type="GO" id="GO:0003964">
    <property type="term" value="F:RNA-directed DNA polymerase activity"/>
    <property type="evidence" value="ECO:0007669"/>
    <property type="project" value="UniProtKB-KW"/>
</dbReference>
<dbReference type="Pfam" id="PF03732">
    <property type="entry name" value="Retrotrans_gag"/>
    <property type="match status" value="1"/>
</dbReference>
<reference evidence="4" key="2">
    <citation type="submission" date="2022-01" db="EMBL/GenBank/DDBJ databases">
        <authorList>
            <person name="Yamashiro T."/>
            <person name="Shiraishi A."/>
            <person name="Satake H."/>
            <person name="Nakayama K."/>
        </authorList>
    </citation>
    <scope>NUCLEOTIDE SEQUENCE</scope>
</reference>
<evidence type="ECO:0000256" key="1">
    <source>
        <dbReference type="SAM" id="MobiDB-lite"/>
    </source>
</evidence>
<keyword evidence="4" id="KW-0548">Nucleotidyltransferase</keyword>
<keyword evidence="4" id="KW-0695">RNA-directed DNA polymerase</keyword>
<dbReference type="InterPro" id="IPR005162">
    <property type="entry name" value="Retrotrans_gag_dom"/>
</dbReference>
<accession>A0ABQ4ZTM4</accession>
<proteinExistence type="predicted"/>
<sequence length="514" mass="59302">MMTDKYCPRGKIKKLEIEMWNLKVKGTDVVGYNQRFQELSLLCSRMFPEESDEIEKYVGGLPDMIHGSVMASKPKTMQDAIEFETELMDKKISTLAERQAENKRKLNNNNQAQQQPPKKQGMAITYTARPSEKKEYARTLSLYNKPIFHRCWLRVRAVAYKLELPQELSRVHHTFHVSNLKKSYADEPLAVLLDGLYIDDKLHFIEEPVEIMDYEVKRLKQSHIPIIKKIAPKKRTTRASPATITTTTPVTNAQLKTLIDQGIVDALAARDTDRSKNGDNSHDSGGDGRRQTLPARIALTWWNSHVKTVTYEVAYAMTWKTLKKMMTDKYYPRDEIKKLEIEMWNLKVKGTDVVGYNQHFQELSLICSRMFHEESDEIEKYVGGLPDMIYGSVMASKPKTMQDAIEFATEQIDKNISTLAKRQAENKRKLDNNNQAQQQPPKKQGMAITYTARPSEKKEYARTLSLYNKCKFHHNDRCTIKCANCKRVGHLTQDYRSLAATNNQRNLICYECGN</sequence>